<dbReference type="EMBL" id="QGKX02000088">
    <property type="protein sequence ID" value="KAF3587711.1"/>
    <property type="molecule type" value="Genomic_DNA"/>
</dbReference>
<feature type="region of interest" description="Disordered" evidence="1">
    <location>
        <begin position="29"/>
        <end position="71"/>
    </location>
</feature>
<dbReference type="AlphaFoldDB" id="A0A8S9S280"/>
<organism evidence="2 3">
    <name type="scientific">Brassica cretica</name>
    <name type="common">Mustard</name>
    <dbReference type="NCBI Taxonomy" id="69181"/>
    <lineage>
        <taxon>Eukaryota</taxon>
        <taxon>Viridiplantae</taxon>
        <taxon>Streptophyta</taxon>
        <taxon>Embryophyta</taxon>
        <taxon>Tracheophyta</taxon>
        <taxon>Spermatophyta</taxon>
        <taxon>Magnoliopsida</taxon>
        <taxon>eudicotyledons</taxon>
        <taxon>Gunneridae</taxon>
        <taxon>Pentapetalae</taxon>
        <taxon>rosids</taxon>
        <taxon>malvids</taxon>
        <taxon>Brassicales</taxon>
        <taxon>Brassicaceae</taxon>
        <taxon>Brassiceae</taxon>
        <taxon>Brassica</taxon>
    </lineage>
</organism>
<evidence type="ECO:0000256" key="1">
    <source>
        <dbReference type="SAM" id="MobiDB-lite"/>
    </source>
</evidence>
<dbReference type="Proteomes" id="UP000712600">
    <property type="component" value="Unassembled WGS sequence"/>
</dbReference>
<comment type="caution">
    <text evidence="2">The sequence shown here is derived from an EMBL/GenBank/DDBJ whole genome shotgun (WGS) entry which is preliminary data.</text>
</comment>
<sequence length="71" mass="8344">MRDGEEKIRKRGGLLLEELAEDQLRRGIGTEEITASRRTQWDRAKSDTRRREREVGDEGKEKLATSREKME</sequence>
<reference evidence="2" key="1">
    <citation type="submission" date="2019-12" db="EMBL/GenBank/DDBJ databases">
        <title>Genome sequencing and annotation of Brassica cretica.</title>
        <authorList>
            <person name="Studholme D.J."/>
            <person name="Sarris P."/>
        </authorList>
    </citation>
    <scope>NUCLEOTIDE SEQUENCE</scope>
    <source>
        <strain evidence="2">PFS-109/04</strain>
        <tissue evidence="2">Leaf</tissue>
    </source>
</reference>
<evidence type="ECO:0000313" key="3">
    <source>
        <dbReference type="Proteomes" id="UP000712600"/>
    </source>
</evidence>
<proteinExistence type="predicted"/>
<accession>A0A8S9S280</accession>
<evidence type="ECO:0000313" key="2">
    <source>
        <dbReference type="EMBL" id="KAF3587711.1"/>
    </source>
</evidence>
<protein>
    <submittedName>
        <fullName evidence="2">Uncharacterized protein</fullName>
    </submittedName>
</protein>
<feature type="compositionally biased region" description="Basic and acidic residues" evidence="1">
    <location>
        <begin position="39"/>
        <end position="71"/>
    </location>
</feature>
<gene>
    <name evidence="2" type="ORF">F2Q69_00029610</name>
</gene>
<name>A0A8S9S280_BRACR</name>